<name>A0A2K9NQS3_BACTC</name>
<reference evidence="1 2" key="1">
    <citation type="submission" date="2018-01" db="EMBL/GenBank/DDBJ databases">
        <title>Complete genome sequence of Bacteriovorax stolpii DSM12778.</title>
        <authorList>
            <person name="Tang B."/>
            <person name="Chang J."/>
        </authorList>
    </citation>
    <scope>NUCLEOTIDE SEQUENCE [LARGE SCALE GENOMIC DNA]</scope>
    <source>
        <strain evidence="1 2">DSM 12778</strain>
    </source>
</reference>
<accession>A0A2K9NQS3</accession>
<sequence>MKVRGLRTLLFILGALAVAVGFALYKKSPEKELANDMKSQLTAEVTEETGVPSKPKTLKEVMSQNLKKQEEMVERKDFDDTVLGQERFYTEAEINEMSEEDFKALVLETENKLPKVSDIRKLPPGALHRTPAPVIQAGKDLGLLKEVLKVHESYERVVAPFYERCAKSAERPTPVRALCLTNLIQVKKKNNERINAADYPSDLIELSRMITDL</sequence>
<proteinExistence type="predicted"/>
<gene>
    <name evidence="1" type="ORF">C0V70_07000</name>
</gene>
<dbReference type="RefSeq" id="WP_102243151.1">
    <property type="nucleotide sequence ID" value="NZ_CP025704.1"/>
</dbReference>
<keyword evidence="2" id="KW-1185">Reference proteome</keyword>
<dbReference type="AlphaFoldDB" id="A0A2K9NQS3"/>
<evidence type="ECO:0000313" key="2">
    <source>
        <dbReference type="Proteomes" id="UP000235584"/>
    </source>
</evidence>
<evidence type="ECO:0000313" key="1">
    <source>
        <dbReference type="EMBL" id="AUN97858.1"/>
    </source>
</evidence>
<dbReference type="EMBL" id="CP025704">
    <property type="protein sequence ID" value="AUN97858.1"/>
    <property type="molecule type" value="Genomic_DNA"/>
</dbReference>
<protein>
    <submittedName>
        <fullName evidence="1">Uncharacterized protein</fullName>
    </submittedName>
</protein>
<dbReference type="KEGG" id="bsto:C0V70_07000"/>
<organism evidence="1 2">
    <name type="scientific">Bacteriovorax stolpii</name>
    <name type="common">Bdellovibrio stolpii</name>
    <dbReference type="NCBI Taxonomy" id="960"/>
    <lineage>
        <taxon>Bacteria</taxon>
        <taxon>Pseudomonadati</taxon>
        <taxon>Bdellovibrionota</taxon>
        <taxon>Bacteriovoracia</taxon>
        <taxon>Bacteriovoracales</taxon>
        <taxon>Bacteriovoracaceae</taxon>
        <taxon>Bacteriovorax</taxon>
    </lineage>
</organism>
<dbReference type="Proteomes" id="UP000235584">
    <property type="component" value="Chromosome"/>
</dbReference>